<protein>
    <recommendedName>
        <fullName evidence="5">Carnosine N-methyltransferase</fullName>
        <ecNumber evidence="4">2.1.1.22</ecNumber>
    </recommendedName>
</protein>
<dbReference type="EC" id="2.1.1.22" evidence="4"/>
<evidence type="ECO:0000256" key="3">
    <source>
        <dbReference type="ARBA" id="ARBA00010086"/>
    </source>
</evidence>
<keyword evidence="6" id="KW-0963">Cytoplasm</keyword>
<dbReference type="AlphaFoldDB" id="A0AAN9AY70"/>
<dbReference type="InterPro" id="IPR029063">
    <property type="entry name" value="SAM-dependent_MTases_sf"/>
</dbReference>
<reference evidence="13 14" key="1">
    <citation type="submission" date="2024-02" db="EMBL/GenBank/DDBJ databases">
        <title>Chromosome-scale genome assembly of the rough periwinkle Littorina saxatilis.</title>
        <authorList>
            <person name="De Jode A."/>
            <person name="Faria R."/>
            <person name="Formenti G."/>
            <person name="Sims Y."/>
            <person name="Smith T.P."/>
            <person name="Tracey A."/>
            <person name="Wood J.M.D."/>
            <person name="Zagrodzka Z.B."/>
            <person name="Johannesson K."/>
            <person name="Butlin R.K."/>
            <person name="Leder E.H."/>
        </authorList>
    </citation>
    <scope>NUCLEOTIDE SEQUENCE [LARGE SCALE GENOMIC DNA]</scope>
    <source>
        <strain evidence="13">Snail1</strain>
        <tissue evidence="13">Muscle</tissue>
    </source>
</reference>
<dbReference type="GO" id="GO:0030735">
    <property type="term" value="F:carnosine N-methyltransferase activity"/>
    <property type="evidence" value="ECO:0007669"/>
    <property type="project" value="UniProtKB-EC"/>
</dbReference>
<sequence length="383" mass="44313">MADTGDEAHHNSDKHDTSKEEEEDYDKKEHEHFMRVVEAFKSYRSHCLRRIQSAEDHYLELPDQHQNYLPRFRENLDVMRTCVAHNHEVIKLMLQEAEVLFENKNLTVVNGSQDPHLKPTLFDTDKVKTTIKQFYRDWSQAGKEERDACYLPVIAAVEKRFPPDTHDTKGVNILVPGAGLGRLAHEFARRGYNCQANEWSLFMLLASNFVLNKCKNTNSLRLYPWVHQWSNNMRSGHQTSHITFPDIDPSDLPEGVNFSMAAGDFLEVYTMPGVWDCVAMVFFLDTAHSVVSYVEAVWKILKPGGYWINLGPLLYHYSDVPGESSIEISYEDLRSVIKKVGFDIEEERDNVRCSYTQNPLSMLHYQYRCVFFVARKPLDAPVS</sequence>
<evidence type="ECO:0000256" key="1">
    <source>
        <dbReference type="ARBA" id="ARBA00004123"/>
    </source>
</evidence>
<evidence type="ECO:0000256" key="5">
    <source>
        <dbReference type="ARBA" id="ARBA00015448"/>
    </source>
</evidence>
<dbReference type="InterPro" id="IPR012901">
    <property type="entry name" value="CARME"/>
</dbReference>
<dbReference type="PANTHER" id="PTHR12303:SF6">
    <property type="entry name" value="CARNOSINE N-METHYLTRANSFERASE"/>
    <property type="match status" value="1"/>
</dbReference>
<dbReference type="SMART" id="SM01296">
    <property type="entry name" value="N2227"/>
    <property type="match status" value="1"/>
</dbReference>
<evidence type="ECO:0000256" key="10">
    <source>
        <dbReference type="ARBA" id="ARBA00023242"/>
    </source>
</evidence>
<feature type="compositionally biased region" description="Basic and acidic residues" evidence="12">
    <location>
        <begin position="1"/>
        <end position="18"/>
    </location>
</feature>
<comment type="caution">
    <text evidence="13">The sequence shown here is derived from an EMBL/GenBank/DDBJ whole genome shotgun (WGS) entry which is preliminary data.</text>
</comment>
<dbReference type="Pfam" id="PF07942">
    <property type="entry name" value="CARME"/>
    <property type="match status" value="1"/>
</dbReference>
<dbReference type="FunFam" id="3.40.50.150:FF:000094">
    <property type="entry name" value="Carnosine N-methyltransferase 1"/>
    <property type="match status" value="1"/>
</dbReference>
<evidence type="ECO:0000256" key="7">
    <source>
        <dbReference type="ARBA" id="ARBA00022603"/>
    </source>
</evidence>
<evidence type="ECO:0000256" key="9">
    <source>
        <dbReference type="ARBA" id="ARBA00022691"/>
    </source>
</evidence>
<proteinExistence type="inferred from homology"/>
<dbReference type="SUPFAM" id="SSF53335">
    <property type="entry name" value="S-adenosyl-L-methionine-dependent methyltransferases"/>
    <property type="match status" value="1"/>
</dbReference>
<gene>
    <name evidence="13" type="ORF">V1264_005008</name>
</gene>
<comment type="similarity">
    <text evidence="3">Belongs to the carnosine N-methyltransferase family.</text>
</comment>
<keyword evidence="8" id="KW-0808">Transferase</keyword>
<evidence type="ECO:0000256" key="2">
    <source>
        <dbReference type="ARBA" id="ARBA00004514"/>
    </source>
</evidence>
<dbReference type="GO" id="GO:0032259">
    <property type="term" value="P:methylation"/>
    <property type="evidence" value="ECO:0007669"/>
    <property type="project" value="UniProtKB-KW"/>
</dbReference>
<dbReference type="GO" id="GO:0005829">
    <property type="term" value="C:cytosol"/>
    <property type="evidence" value="ECO:0007669"/>
    <property type="project" value="UniProtKB-SubCell"/>
</dbReference>
<accession>A0AAN9AY70</accession>
<keyword evidence="14" id="KW-1185">Reference proteome</keyword>
<keyword evidence="9" id="KW-0949">S-adenosyl-L-methionine</keyword>
<evidence type="ECO:0000256" key="8">
    <source>
        <dbReference type="ARBA" id="ARBA00022679"/>
    </source>
</evidence>
<dbReference type="PANTHER" id="PTHR12303">
    <property type="entry name" value="CARNOSINE N-METHYLTRANSFERASE"/>
    <property type="match status" value="1"/>
</dbReference>
<evidence type="ECO:0000256" key="4">
    <source>
        <dbReference type="ARBA" id="ARBA00012003"/>
    </source>
</evidence>
<evidence type="ECO:0000256" key="12">
    <source>
        <dbReference type="SAM" id="MobiDB-lite"/>
    </source>
</evidence>
<keyword evidence="7" id="KW-0489">Methyltransferase</keyword>
<evidence type="ECO:0000256" key="11">
    <source>
        <dbReference type="ARBA" id="ARBA00054322"/>
    </source>
</evidence>
<dbReference type="GO" id="GO:0005634">
    <property type="term" value="C:nucleus"/>
    <property type="evidence" value="ECO:0007669"/>
    <property type="project" value="UniProtKB-SubCell"/>
</dbReference>
<comment type="function">
    <text evidence="11">N-methyltransferase that catalyzes the formation of anserine (beta-alanyl-N(Pi)-methyl-L-histidine) from carnosine. Anserine, a methylated derivative of carnosine (beta-alanyl-L-histidine), is an abundant constituent of vertebrate skeletal muscles. Also methylates other L-histidine-containing di- and tripeptides such as Gly-Gly-His, Gly-His and homocarnosine (GABA-His).</text>
</comment>
<comment type="subcellular location">
    <subcellularLocation>
        <location evidence="2">Cytoplasm</location>
        <location evidence="2">Cytosol</location>
    </subcellularLocation>
    <subcellularLocation>
        <location evidence="1">Nucleus</location>
    </subcellularLocation>
</comment>
<evidence type="ECO:0000313" key="14">
    <source>
        <dbReference type="Proteomes" id="UP001374579"/>
    </source>
</evidence>
<dbReference type="Proteomes" id="UP001374579">
    <property type="component" value="Unassembled WGS sequence"/>
</dbReference>
<name>A0AAN9AY70_9CAEN</name>
<feature type="region of interest" description="Disordered" evidence="12">
    <location>
        <begin position="1"/>
        <end position="28"/>
    </location>
</feature>
<evidence type="ECO:0000313" key="13">
    <source>
        <dbReference type="EMBL" id="KAK7095621.1"/>
    </source>
</evidence>
<dbReference type="GO" id="GO:0035498">
    <property type="term" value="P:carnosine metabolic process"/>
    <property type="evidence" value="ECO:0007669"/>
    <property type="project" value="TreeGrafter"/>
</dbReference>
<dbReference type="EMBL" id="JBAMIC010000014">
    <property type="protein sequence ID" value="KAK7095621.1"/>
    <property type="molecule type" value="Genomic_DNA"/>
</dbReference>
<dbReference type="Gene3D" id="3.40.50.150">
    <property type="entry name" value="Vaccinia Virus protein VP39"/>
    <property type="match status" value="1"/>
</dbReference>
<evidence type="ECO:0000256" key="6">
    <source>
        <dbReference type="ARBA" id="ARBA00022490"/>
    </source>
</evidence>
<organism evidence="13 14">
    <name type="scientific">Littorina saxatilis</name>
    <dbReference type="NCBI Taxonomy" id="31220"/>
    <lineage>
        <taxon>Eukaryota</taxon>
        <taxon>Metazoa</taxon>
        <taxon>Spiralia</taxon>
        <taxon>Lophotrochozoa</taxon>
        <taxon>Mollusca</taxon>
        <taxon>Gastropoda</taxon>
        <taxon>Caenogastropoda</taxon>
        <taxon>Littorinimorpha</taxon>
        <taxon>Littorinoidea</taxon>
        <taxon>Littorinidae</taxon>
        <taxon>Littorina</taxon>
    </lineage>
</organism>
<keyword evidence="10" id="KW-0539">Nucleus</keyword>